<dbReference type="PANTHER" id="PTHR30627:SF1">
    <property type="entry name" value="PEPTIDOGLYCAN D,D-TRANSPEPTIDASE FTSI"/>
    <property type="match status" value="1"/>
</dbReference>
<evidence type="ECO:0000259" key="4">
    <source>
        <dbReference type="PROSITE" id="PS51178"/>
    </source>
</evidence>
<dbReference type="Pfam" id="PF03717">
    <property type="entry name" value="PBP_dimer"/>
    <property type="match status" value="1"/>
</dbReference>
<sequence length="708" mass="80225">MKEGKKKDNIIDRAKSNVKKNRKEQKVESFFKVLLKYLNTFRGRFGLLVLFTTIGFAMIIGKVYQLQTKGGEKYRKQGEKQYTSLSFTKAKRGRIATSDGQVLAYDDEKFIVNLDPSLIEQKNIDVVLGMLKKYIPELEVEKYKSEYLEDKQIQKKYLKVEHIIPYNTKIAIEAEIDTDFKNSKDKEKKKEGYKRKFKGVTFETLFTRNYIQNNAFQETIGYVNNENKGVYGIEKYYDKELSGKTGIITGLRKIPKALQGIMKLGNIKKSEDRKEEEGDNLVLTIDSFLQYALNDELEDAYVKYNASSTMGILIEVETGKILAMSSYPKAEEKAEIKNRPITDYFEPGSIFKPITVAIGLETKAINKNTKIYSSGSIKVYDTIVRDHDSSTIGTLGLADIVAHSGNVAMVKIQNEINKNTFYHYLEDVGFGGKTGIDTYFESMQKLREFKTLKDEVRRANISFGQGIAVTQIQMIMALNTVINNGKLMKPYLVDRIEDSKGNTVKQNKPDMIKKVFSDEASRLNRKYMEASVNRGTGGGAYIPGYRIGGKTGTAQKAGKDGYKNSHVGSFFAFFPADKPEYAILITISEPKGEKYYGAQVALPSARNVLQKLIEYKRIQPDGKIKTIDIKNTESVQKEKKKDLGKIKQDFNKNIMPDLTGISLREFLSIYPQGKFSDYEVTGSGIVVSQFPEKGTKLDKKSKIQIMLE</sequence>
<dbReference type="Gene3D" id="3.30.450.330">
    <property type="match status" value="1"/>
</dbReference>
<dbReference type="InterPro" id="IPR005311">
    <property type="entry name" value="PBP_dimer"/>
</dbReference>
<dbReference type="SUPFAM" id="SSF56601">
    <property type="entry name" value="beta-lactamase/transpeptidase-like"/>
    <property type="match status" value="1"/>
</dbReference>
<protein>
    <submittedName>
        <fullName evidence="5">Penicillin-binding protein, transpeptidase domain protein</fullName>
    </submittedName>
</protein>
<organism evidence="5 6">
    <name type="scientific">Leptotrichia wadei</name>
    <dbReference type="NCBI Taxonomy" id="157687"/>
    <lineage>
        <taxon>Bacteria</taxon>
        <taxon>Fusobacteriati</taxon>
        <taxon>Fusobacteriota</taxon>
        <taxon>Fusobacteriia</taxon>
        <taxon>Fusobacteriales</taxon>
        <taxon>Leptotrichiaceae</taxon>
        <taxon>Leptotrichia</taxon>
    </lineage>
</organism>
<feature type="transmembrane region" description="Helical" evidence="3">
    <location>
        <begin position="45"/>
        <end position="64"/>
    </location>
</feature>
<keyword evidence="6" id="KW-1185">Reference proteome</keyword>
<dbReference type="SUPFAM" id="SSF56519">
    <property type="entry name" value="Penicillin binding protein dimerisation domain"/>
    <property type="match status" value="1"/>
</dbReference>
<reference evidence="6" key="1">
    <citation type="submission" date="2016-01" db="EMBL/GenBank/DDBJ databases">
        <authorList>
            <person name="Mitreva M."/>
            <person name="Pepin K.H."/>
            <person name="Mihindukulasuriya K.A."/>
            <person name="Fulton R."/>
            <person name="Fronick C."/>
            <person name="O'Laughlin M."/>
            <person name="Miner T."/>
            <person name="Herter B."/>
            <person name="Rosa B.A."/>
            <person name="Cordes M."/>
            <person name="Tomlinson C."/>
            <person name="Wollam A."/>
            <person name="Palsikar V.B."/>
            <person name="Mardis E.R."/>
            <person name="Wilson R.K."/>
        </authorList>
    </citation>
    <scope>NUCLEOTIDE SEQUENCE [LARGE SCALE GENOMIC DNA]</scope>
    <source>
        <strain evidence="6">KA00185</strain>
    </source>
</reference>
<dbReference type="RefSeq" id="WP_060917138.1">
    <property type="nucleotide sequence ID" value="NZ_KQ959998.1"/>
</dbReference>
<dbReference type="OrthoDB" id="9804124at2"/>
<feature type="domain" description="PASTA" evidence="4">
    <location>
        <begin position="649"/>
        <end position="708"/>
    </location>
</feature>
<evidence type="ECO:0000256" key="2">
    <source>
        <dbReference type="ARBA" id="ARBA00023136"/>
    </source>
</evidence>
<keyword evidence="3" id="KW-1133">Transmembrane helix</keyword>
<evidence type="ECO:0000313" key="5">
    <source>
        <dbReference type="EMBL" id="KXB70356.1"/>
    </source>
</evidence>
<dbReference type="Proteomes" id="UP000070483">
    <property type="component" value="Unassembled WGS sequence"/>
</dbReference>
<comment type="caution">
    <text evidence="5">The sequence shown here is derived from an EMBL/GenBank/DDBJ whole genome shotgun (WGS) entry which is preliminary data.</text>
</comment>
<dbReference type="Pfam" id="PF00905">
    <property type="entry name" value="Transpeptidase"/>
    <property type="match status" value="1"/>
</dbReference>
<name>A0A134ARP0_9FUSO</name>
<dbReference type="STRING" id="157687.HMPREF3180_00023"/>
<gene>
    <name evidence="5" type="ORF">HMPREF3180_00023</name>
</gene>
<dbReference type="SUPFAM" id="SSF54184">
    <property type="entry name" value="Penicillin-binding protein 2x (pbp-2x), c-terminal domain"/>
    <property type="match status" value="1"/>
</dbReference>
<proteinExistence type="predicted"/>
<keyword evidence="2 3" id="KW-0472">Membrane</keyword>
<dbReference type="AlphaFoldDB" id="A0A134ARP0"/>
<accession>A0A134ARP0</accession>
<dbReference type="Pfam" id="PF03793">
    <property type="entry name" value="PASTA"/>
    <property type="match status" value="1"/>
</dbReference>
<dbReference type="InterPro" id="IPR036138">
    <property type="entry name" value="PBP_dimer_sf"/>
</dbReference>
<dbReference type="InterPro" id="IPR012338">
    <property type="entry name" value="Beta-lactam/transpept-like"/>
</dbReference>
<dbReference type="GO" id="GO:0008658">
    <property type="term" value="F:penicillin binding"/>
    <property type="evidence" value="ECO:0007669"/>
    <property type="project" value="InterPro"/>
</dbReference>
<evidence type="ECO:0000313" key="6">
    <source>
        <dbReference type="Proteomes" id="UP000070483"/>
    </source>
</evidence>
<dbReference type="EMBL" id="LSDD01000003">
    <property type="protein sequence ID" value="KXB70356.1"/>
    <property type="molecule type" value="Genomic_DNA"/>
</dbReference>
<dbReference type="PROSITE" id="PS51178">
    <property type="entry name" value="PASTA"/>
    <property type="match status" value="1"/>
</dbReference>
<dbReference type="PANTHER" id="PTHR30627">
    <property type="entry name" value="PEPTIDOGLYCAN D,D-TRANSPEPTIDASE"/>
    <property type="match status" value="1"/>
</dbReference>
<dbReference type="Gene3D" id="3.40.710.10">
    <property type="entry name" value="DD-peptidase/beta-lactamase superfamily"/>
    <property type="match status" value="1"/>
</dbReference>
<evidence type="ECO:0000256" key="3">
    <source>
        <dbReference type="SAM" id="Phobius"/>
    </source>
</evidence>
<dbReference type="Gene3D" id="3.90.1310.10">
    <property type="entry name" value="Penicillin-binding protein 2a (Domain 2)"/>
    <property type="match status" value="1"/>
</dbReference>
<evidence type="ECO:0000256" key="1">
    <source>
        <dbReference type="ARBA" id="ARBA00004370"/>
    </source>
</evidence>
<dbReference type="GO" id="GO:0071555">
    <property type="term" value="P:cell wall organization"/>
    <property type="evidence" value="ECO:0007669"/>
    <property type="project" value="TreeGrafter"/>
</dbReference>
<comment type="subcellular location">
    <subcellularLocation>
        <location evidence="1">Membrane</location>
    </subcellularLocation>
</comment>
<dbReference type="InterPro" id="IPR050515">
    <property type="entry name" value="Beta-lactam/transpept"/>
</dbReference>
<dbReference type="GO" id="GO:0005886">
    <property type="term" value="C:plasma membrane"/>
    <property type="evidence" value="ECO:0007669"/>
    <property type="project" value="TreeGrafter"/>
</dbReference>
<dbReference type="PATRIC" id="fig|157687.3.peg.22"/>
<keyword evidence="3" id="KW-0812">Transmembrane</keyword>
<dbReference type="InterPro" id="IPR001460">
    <property type="entry name" value="PCN-bd_Tpept"/>
</dbReference>
<dbReference type="InterPro" id="IPR005543">
    <property type="entry name" value="PASTA_dom"/>
</dbReference>